<accession>A0A8S5N2A8</accession>
<sequence>MNNYIHVLDAEGRRITSIVDSMLAPIGESALLEQAKAQYPDAADYVYGDDAMLDEFLNGKAYVNGTFVDIPVREYEPTKAERIAQIRKYYDERFATLDQALLRRRLANVPYDDLQEQFKKLNAEMVAKIKEVK</sequence>
<organism evidence="1">
    <name type="scientific">Caudovirales sp. ctikv1</name>
    <dbReference type="NCBI Taxonomy" id="2826781"/>
    <lineage>
        <taxon>Viruses</taxon>
        <taxon>Duplodnaviria</taxon>
        <taxon>Heunggongvirae</taxon>
        <taxon>Uroviricota</taxon>
        <taxon>Caudoviricetes</taxon>
    </lineage>
</organism>
<proteinExistence type="predicted"/>
<name>A0A8S5N2A8_9CAUD</name>
<reference evidence="1" key="1">
    <citation type="journal article" date="2021" name="Proc. Natl. Acad. Sci. U.S.A.">
        <title>A Catalog of Tens of Thousands of Viruses from Human Metagenomes Reveals Hidden Associations with Chronic Diseases.</title>
        <authorList>
            <person name="Tisza M.J."/>
            <person name="Buck C.B."/>
        </authorList>
    </citation>
    <scope>NUCLEOTIDE SEQUENCE</scope>
    <source>
        <strain evidence="1">Ctikv1</strain>
    </source>
</reference>
<protein>
    <submittedName>
        <fullName evidence="1">Pepsin inhibitor</fullName>
    </submittedName>
</protein>
<dbReference type="EMBL" id="BK015046">
    <property type="protein sequence ID" value="DAD88742.1"/>
    <property type="molecule type" value="Genomic_DNA"/>
</dbReference>
<evidence type="ECO:0000313" key="1">
    <source>
        <dbReference type="EMBL" id="DAD88742.1"/>
    </source>
</evidence>